<reference evidence="1 2" key="1">
    <citation type="journal article" date="2015" name="Int J Genomics">
        <title>Comparative Genomics Revealed Genetic Diversity and Species/Strain-Level Differences in Carbohydrate Metabolism of Three Probiotic Bifidobacterial Species.</title>
        <authorList>
            <person name="Odamaki T."/>
            <person name="Horigome A."/>
            <person name="Sugahara H."/>
            <person name="Hashikura N."/>
            <person name="Minami J."/>
            <person name="Xiao J.Z."/>
            <person name="Abe F."/>
        </authorList>
    </citation>
    <scope>NUCLEOTIDE SEQUENCE [LARGE SCALE GENOMIC DNA]</scope>
    <source>
        <strain evidence="1 2">MCC 0483</strain>
    </source>
</reference>
<gene>
    <name evidence="1" type="ORF">BAAM0483_02890</name>
</gene>
<accession>A0AB34TAM6</accession>
<evidence type="ECO:0000313" key="2">
    <source>
        <dbReference type="Proteomes" id="UP000037239"/>
    </source>
</evidence>
<sequence>MWNAVDGMRVRQYKRNGVHKLGYFIDGQPVSEGIFKRRYVAALESENEQLHEKLAKIYEIL</sequence>
<dbReference type="EMBL" id="AWFK01000004">
    <property type="protein sequence ID" value="KOA51161.1"/>
    <property type="molecule type" value="Genomic_DNA"/>
</dbReference>
<proteinExistence type="predicted"/>
<dbReference type="Proteomes" id="UP000037239">
    <property type="component" value="Unassembled WGS sequence"/>
</dbReference>
<protein>
    <submittedName>
        <fullName evidence="1">Uncharacterized protein</fullName>
    </submittedName>
</protein>
<comment type="caution">
    <text evidence="1">The sequence shown here is derived from an EMBL/GenBank/DDBJ whole genome shotgun (WGS) entry which is preliminary data.</text>
</comment>
<evidence type="ECO:0000313" key="1">
    <source>
        <dbReference type="EMBL" id="KOA51161.1"/>
    </source>
</evidence>
<dbReference type="AlphaFoldDB" id="A0AB34TAM6"/>
<name>A0AB34TAM6_9BIFI</name>
<organism evidence="1 2">
    <name type="scientific">Bifidobacterium animalis subsp. animalis MCC 0483</name>
    <dbReference type="NCBI Taxonomy" id="1365955"/>
    <lineage>
        <taxon>Bacteria</taxon>
        <taxon>Bacillati</taxon>
        <taxon>Actinomycetota</taxon>
        <taxon>Actinomycetes</taxon>
        <taxon>Bifidobacteriales</taxon>
        <taxon>Bifidobacteriaceae</taxon>
        <taxon>Bifidobacterium</taxon>
    </lineage>
</organism>